<dbReference type="GO" id="GO:0008168">
    <property type="term" value="F:methyltransferase activity"/>
    <property type="evidence" value="ECO:0007669"/>
    <property type="project" value="UniProtKB-KW"/>
</dbReference>
<evidence type="ECO:0000313" key="6">
    <source>
        <dbReference type="Proteomes" id="UP000285060"/>
    </source>
</evidence>
<feature type="non-terminal residue" evidence="5">
    <location>
        <position position="1"/>
    </location>
</feature>
<keyword evidence="3" id="KW-0949">S-adenosyl-L-methionine</keyword>
<comment type="caution">
    <text evidence="5">The sequence shown here is derived from an EMBL/GenBank/DDBJ whole genome shotgun (WGS) entry which is preliminary data.</text>
</comment>
<dbReference type="AlphaFoldDB" id="A0A3R7CUE2"/>
<dbReference type="InterPro" id="IPR046341">
    <property type="entry name" value="SET_dom_sf"/>
</dbReference>
<organism evidence="5 6">
    <name type="scientific">Aphanomyces invadans</name>
    <dbReference type="NCBI Taxonomy" id="157072"/>
    <lineage>
        <taxon>Eukaryota</taxon>
        <taxon>Sar</taxon>
        <taxon>Stramenopiles</taxon>
        <taxon>Oomycota</taxon>
        <taxon>Saprolegniomycetes</taxon>
        <taxon>Saprolegniales</taxon>
        <taxon>Verrucalvaceae</taxon>
        <taxon>Aphanomyces</taxon>
    </lineage>
</organism>
<dbReference type="PANTHER" id="PTHR46165">
    <property type="entry name" value="SET AND MYND DOMAIN-CONTAINING PROTEIN 4"/>
    <property type="match status" value="1"/>
</dbReference>
<dbReference type="Pfam" id="PF00856">
    <property type="entry name" value="SET"/>
    <property type="match status" value="1"/>
</dbReference>
<evidence type="ECO:0000256" key="3">
    <source>
        <dbReference type="ARBA" id="ARBA00022691"/>
    </source>
</evidence>
<feature type="domain" description="SET" evidence="4">
    <location>
        <begin position="57"/>
        <end position="88"/>
    </location>
</feature>
<dbReference type="GO" id="GO:0005634">
    <property type="term" value="C:nucleus"/>
    <property type="evidence" value="ECO:0007669"/>
    <property type="project" value="TreeGrafter"/>
</dbReference>
<dbReference type="VEuPathDB" id="FungiDB:H310_02969"/>
<keyword evidence="6" id="KW-1185">Reference proteome</keyword>
<dbReference type="Proteomes" id="UP000285060">
    <property type="component" value="Unassembled WGS sequence"/>
</dbReference>
<dbReference type="InterPro" id="IPR001214">
    <property type="entry name" value="SET_dom"/>
</dbReference>
<protein>
    <recommendedName>
        <fullName evidence="4">SET domain-containing protein</fullName>
    </recommendedName>
</protein>
<dbReference type="EMBL" id="QUSY01001817">
    <property type="protein sequence ID" value="RHY23489.1"/>
    <property type="molecule type" value="Genomic_DNA"/>
</dbReference>
<gene>
    <name evidence="5" type="ORF">DYB32_010181</name>
</gene>
<dbReference type="GO" id="GO:0032259">
    <property type="term" value="P:methylation"/>
    <property type="evidence" value="ECO:0007669"/>
    <property type="project" value="UniProtKB-KW"/>
</dbReference>
<evidence type="ECO:0000259" key="4">
    <source>
        <dbReference type="Pfam" id="PF00856"/>
    </source>
</evidence>
<sequence>HLDAVESAKTLSMLLVFAGQLPTNVLAITATAHASDPHHALSQISQVRVGVGVYKRMALFNHSCAPNAFVRFDNATLTLITSRDIAPHNALGDEDLVLVLQGKDKRFAGHLKTKDSFRSFFQGISAAHLEKLLRRAYGDSDKTQRRMQLMEGRMAVA</sequence>
<proteinExistence type="predicted"/>
<name>A0A3R7CUE2_9STRA</name>
<accession>A0A3R7CUE2</accession>
<dbReference type="PANTHER" id="PTHR46165:SF2">
    <property type="entry name" value="SET AND MYND DOMAIN-CONTAINING PROTEIN 4"/>
    <property type="match status" value="1"/>
</dbReference>
<keyword evidence="2" id="KW-0808">Transferase</keyword>
<dbReference type="GO" id="GO:0042826">
    <property type="term" value="F:histone deacetylase binding"/>
    <property type="evidence" value="ECO:0007669"/>
    <property type="project" value="TreeGrafter"/>
</dbReference>
<dbReference type="GO" id="GO:0005737">
    <property type="term" value="C:cytoplasm"/>
    <property type="evidence" value="ECO:0007669"/>
    <property type="project" value="TreeGrafter"/>
</dbReference>
<keyword evidence="1" id="KW-0489">Methyltransferase</keyword>
<dbReference type="SUPFAM" id="SSF82199">
    <property type="entry name" value="SET domain"/>
    <property type="match status" value="1"/>
</dbReference>
<reference evidence="5 6" key="1">
    <citation type="submission" date="2018-08" db="EMBL/GenBank/DDBJ databases">
        <title>Aphanomyces genome sequencing and annotation.</title>
        <authorList>
            <person name="Minardi D."/>
            <person name="Oidtmann B."/>
            <person name="Van Der Giezen M."/>
            <person name="Studholme D.J."/>
        </authorList>
    </citation>
    <scope>NUCLEOTIDE SEQUENCE [LARGE SCALE GENOMIC DNA]</scope>
    <source>
        <strain evidence="5 6">NJM0002</strain>
    </source>
</reference>
<evidence type="ECO:0000256" key="2">
    <source>
        <dbReference type="ARBA" id="ARBA00022679"/>
    </source>
</evidence>
<evidence type="ECO:0000256" key="1">
    <source>
        <dbReference type="ARBA" id="ARBA00022603"/>
    </source>
</evidence>
<evidence type="ECO:0000313" key="5">
    <source>
        <dbReference type="EMBL" id="RHY23489.1"/>
    </source>
</evidence>
<dbReference type="InterPro" id="IPR052097">
    <property type="entry name" value="SET-MYND_domain_protein"/>
</dbReference>
<dbReference type="Gene3D" id="2.170.270.10">
    <property type="entry name" value="SET domain"/>
    <property type="match status" value="1"/>
</dbReference>